<dbReference type="InterPro" id="IPR052913">
    <property type="entry name" value="Glycopeptide_resist_protein"/>
</dbReference>
<dbReference type="Pfam" id="PF12229">
    <property type="entry name" value="PG_binding_4"/>
    <property type="match status" value="2"/>
</dbReference>
<name>A0A5A7S7D5_9NOCA</name>
<evidence type="ECO:0000313" key="4">
    <source>
        <dbReference type="EMBL" id="KAA0017382.1"/>
    </source>
</evidence>
<dbReference type="Pfam" id="PF04294">
    <property type="entry name" value="VanW"/>
    <property type="match status" value="1"/>
</dbReference>
<feature type="domain" description="YoaR-like putative peptidoglycan binding" evidence="3">
    <location>
        <begin position="223"/>
        <end position="296"/>
    </location>
</feature>
<keyword evidence="5" id="KW-1185">Reference proteome</keyword>
<evidence type="ECO:0000256" key="2">
    <source>
        <dbReference type="SAM" id="Phobius"/>
    </source>
</evidence>
<keyword evidence="2" id="KW-0472">Membrane</keyword>
<evidence type="ECO:0000313" key="5">
    <source>
        <dbReference type="Proteomes" id="UP000322244"/>
    </source>
</evidence>
<dbReference type="EMBL" id="VLNY01000022">
    <property type="protein sequence ID" value="KAA0017382.1"/>
    <property type="molecule type" value="Genomic_DNA"/>
</dbReference>
<dbReference type="Proteomes" id="UP000322244">
    <property type="component" value="Unassembled WGS sequence"/>
</dbReference>
<protein>
    <recommendedName>
        <fullName evidence="3">YoaR-like putative peptidoglycan binding domain-containing protein</fullName>
    </recommendedName>
</protein>
<feature type="domain" description="YoaR-like putative peptidoglycan binding" evidence="3">
    <location>
        <begin position="365"/>
        <end position="428"/>
    </location>
</feature>
<comment type="caution">
    <text evidence="4">The sequence shown here is derived from an EMBL/GenBank/DDBJ whole genome shotgun (WGS) entry which is preliminary data.</text>
</comment>
<dbReference type="AlphaFoldDB" id="A0A5A7S7D5"/>
<accession>A0A5A7S7D5</accession>
<organism evidence="4 5">
    <name type="scientific">Antrihabitans cavernicola</name>
    <dbReference type="NCBI Taxonomy" id="2495913"/>
    <lineage>
        <taxon>Bacteria</taxon>
        <taxon>Bacillati</taxon>
        <taxon>Actinomycetota</taxon>
        <taxon>Actinomycetes</taxon>
        <taxon>Mycobacteriales</taxon>
        <taxon>Nocardiaceae</taxon>
        <taxon>Antrihabitans</taxon>
    </lineage>
</organism>
<feature type="transmembrane region" description="Helical" evidence="2">
    <location>
        <begin position="121"/>
        <end position="140"/>
    </location>
</feature>
<keyword evidence="2" id="KW-0812">Transmembrane</keyword>
<feature type="compositionally biased region" description="Basic and acidic residues" evidence="1">
    <location>
        <begin position="1"/>
        <end position="14"/>
    </location>
</feature>
<keyword evidence="2" id="KW-1133">Transmembrane helix</keyword>
<dbReference type="InterPro" id="IPR007391">
    <property type="entry name" value="Vancomycin_resist_VanW"/>
</dbReference>
<dbReference type="PANTHER" id="PTHR35788">
    <property type="entry name" value="EXPORTED PROTEIN-RELATED"/>
    <property type="match status" value="1"/>
</dbReference>
<feature type="region of interest" description="Disordered" evidence="1">
    <location>
        <begin position="1"/>
        <end position="117"/>
    </location>
</feature>
<dbReference type="PANTHER" id="PTHR35788:SF1">
    <property type="entry name" value="EXPORTED PROTEIN"/>
    <property type="match status" value="1"/>
</dbReference>
<evidence type="ECO:0000259" key="3">
    <source>
        <dbReference type="Pfam" id="PF12229"/>
    </source>
</evidence>
<feature type="region of interest" description="Disordered" evidence="1">
    <location>
        <begin position="610"/>
        <end position="640"/>
    </location>
</feature>
<reference evidence="4 5" key="1">
    <citation type="submission" date="2019-07" db="EMBL/GenBank/DDBJ databases">
        <title>Rhodococcus cavernicolus sp. nov., isolated from a cave.</title>
        <authorList>
            <person name="Lee S.D."/>
        </authorList>
    </citation>
    <scope>NUCLEOTIDE SEQUENCE [LARGE SCALE GENOMIC DNA]</scope>
    <source>
        <strain evidence="4 5">C1-24</strain>
    </source>
</reference>
<evidence type="ECO:0000256" key="1">
    <source>
        <dbReference type="SAM" id="MobiDB-lite"/>
    </source>
</evidence>
<sequence>MSEQDPHRNSDPARGHCVSDGNDPQSGARHARHGTDPAAEQPGSDAPTQEFRVVVPPHSADQPARHAAPQEPPTQAIPVQQPLAQAWSAAPEPEQLSTQTQPPAEVPTPDAPPPRRKRPRFAAFGLIAAAVLAVFALAYATDWFTSAGKVPRGVDVAGVALGGKSIADADAVLRDRVGSRIEQPLQAKAGSVQAELLPKDAGLGVDWNATLDHVGSQPINPITRITSFFTSRDVDLVPAVDRTALTAAVEKLRSQVDRAPVEGNVVFEGAKAVGVKPVDGQKLDVDGAKSALIDEWASNAQIDLPVTVTDVSVDQAAVDKAVAEVAGPAVANDLVFTGKNGKNATLAKDQVGAVLKFAPDGKGGLAPQFDRAAATGILAPQLADTEIEPKDATISVAGGSPAVLPAVVGDLVQWQKTLDPLPALLAAPAPRTVAAVYEPVPPKLTTEGANALGIKEVIGEFTTGGFESASGVNIRLVAQDVNGAIVKPGDTFSLNGYTGPRGEAQGYVPSGIIDHGRPSKAVGGGISQFATTLYNASYFAGLEDVEHTEHSYYIKRYPEAREATVFEGAIDLQFRNNTKTGILIQSSGTSSDVTVRIWGTKTVDVESITGDRTKETEPESQTLPKGDDCIPSTGAPGFTASNTRVITDHATGQQISTHTRTVKYDPVPIIKCE</sequence>
<dbReference type="OrthoDB" id="9813301at2"/>
<gene>
    <name evidence="4" type="ORF">FOY51_25115</name>
</gene>
<dbReference type="InterPro" id="IPR022029">
    <property type="entry name" value="YoaR-like_PG-bd"/>
</dbReference>
<proteinExistence type="predicted"/>